<evidence type="ECO:0000256" key="2">
    <source>
        <dbReference type="ARBA" id="ARBA00022900"/>
    </source>
</evidence>
<dbReference type="AlphaFoldDB" id="A0A226CXY6"/>
<evidence type="ECO:0000256" key="1">
    <source>
        <dbReference type="ARBA" id="ARBA00022690"/>
    </source>
</evidence>
<dbReference type="SUPFAM" id="SSF57362">
    <property type="entry name" value="BPTI-like"/>
    <property type="match status" value="1"/>
</dbReference>
<organism evidence="7 8">
    <name type="scientific">Folsomia candida</name>
    <name type="common">Springtail</name>
    <dbReference type="NCBI Taxonomy" id="158441"/>
    <lineage>
        <taxon>Eukaryota</taxon>
        <taxon>Metazoa</taxon>
        <taxon>Ecdysozoa</taxon>
        <taxon>Arthropoda</taxon>
        <taxon>Hexapoda</taxon>
        <taxon>Collembola</taxon>
        <taxon>Entomobryomorpha</taxon>
        <taxon>Isotomoidea</taxon>
        <taxon>Isotomidae</taxon>
        <taxon>Proisotominae</taxon>
        <taxon>Folsomia</taxon>
    </lineage>
</organism>
<dbReference type="InterPro" id="IPR001007">
    <property type="entry name" value="VWF_dom"/>
</dbReference>
<name>A0A226CXY6_FOLCA</name>
<evidence type="ECO:0000259" key="5">
    <source>
        <dbReference type="PROSITE" id="PS50184"/>
    </source>
</evidence>
<feature type="domain" description="VWFC" evidence="5">
    <location>
        <begin position="196"/>
        <end position="279"/>
    </location>
</feature>
<dbReference type="InterPro" id="IPR020901">
    <property type="entry name" value="Prtase_inh_Kunz-CS"/>
</dbReference>
<evidence type="ECO:0000256" key="3">
    <source>
        <dbReference type="ARBA" id="ARBA00023157"/>
    </source>
</evidence>
<protein>
    <submittedName>
        <fullName evidence="7">Kunitz-type serine protease inhibitor superbin-3</fullName>
    </submittedName>
</protein>
<dbReference type="PROSITE" id="PS00280">
    <property type="entry name" value="BPTI_KUNITZ_1"/>
    <property type="match status" value="1"/>
</dbReference>
<dbReference type="PROSITE" id="PS50279">
    <property type="entry name" value="BPTI_KUNITZ_2"/>
    <property type="match status" value="1"/>
</dbReference>
<evidence type="ECO:0000256" key="4">
    <source>
        <dbReference type="SAM" id="SignalP"/>
    </source>
</evidence>
<keyword evidence="8" id="KW-1185">Reference proteome</keyword>
<dbReference type="PANTHER" id="PTHR10083">
    <property type="entry name" value="KUNITZ-TYPE PROTEASE INHIBITOR-RELATED"/>
    <property type="match status" value="1"/>
</dbReference>
<dbReference type="GO" id="GO:0004867">
    <property type="term" value="F:serine-type endopeptidase inhibitor activity"/>
    <property type="evidence" value="ECO:0007669"/>
    <property type="project" value="UniProtKB-KW"/>
</dbReference>
<gene>
    <name evidence="7" type="ORF">Fcan01_27938</name>
</gene>
<proteinExistence type="predicted"/>
<dbReference type="InterPro" id="IPR002223">
    <property type="entry name" value="Kunitz_BPTI"/>
</dbReference>
<dbReference type="GO" id="GO:0005615">
    <property type="term" value="C:extracellular space"/>
    <property type="evidence" value="ECO:0007669"/>
    <property type="project" value="TreeGrafter"/>
</dbReference>
<keyword evidence="2" id="KW-0722">Serine protease inhibitor</keyword>
<dbReference type="OrthoDB" id="365605at2759"/>
<dbReference type="SMART" id="SM00131">
    <property type="entry name" value="KU"/>
    <property type="match status" value="1"/>
</dbReference>
<dbReference type="InterPro" id="IPR050098">
    <property type="entry name" value="TFPI/VKTCI-like"/>
</dbReference>
<dbReference type="Pfam" id="PF00014">
    <property type="entry name" value="Kunitz_BPTI"/>
    <property type="match status" value="1"/>
</dbReference>
<feature type="signal peptide" evidence="4">
    <location>
        <begin position="1"/>
        <end position="26"/>
    </location>
</feature>
<evidence type="ECO:0000259" key="6">
    <source>
        <dbReference type="PROSITE" id="PS50279"/>
    </source>
</evidence>
<reference evidence="7 8" key="1">
    <citation type="submission" date="2015-12" db="EMBL/GenBank/DDBJ databases">
        <title>The genome of Folsomia candida.</title>
        <authorList>
            <person name="Faddeeva A."/>
            <person name="Derks M.F."/>
            <person name="Anvar Y."/>
            <person name="Smit S."/>
            <person name="Van Straalen N."/>
            <person name="Roelofs D."/>
        </authorList>
    </citation>
    <scope>NUCLEOTIDE SEQUENCE [LARGE SCALE GENOMIC DNA]</scope>
    <source>
        <strain evidence="7 8">VU population</strain>
        <tissue evidence="7">Whole body</tissue>
    </source>
</reference>
<accession>A0A226CXY6</accession>
<feature type="chain" id="PRO_5012058957" evidence="4">
    <location>
        <begin position="27"/>
        <end position="295"/>
    </location>
</feature>
<sequence>MKALYSRRTVTLVTMFVISGFEKVLGDESPCQLPVDSGTCSSTETNSTSGKEEQRYYYSYANFKCTEFPYSGCGGNPNNFKSLEECKRKCNKSLGGDLPLIANILAAQAQQKCYYGNRTYAVREAIPEATVDSPCSMSCFCASYRPGTSPTITCAEVDCPPYPEGDDCVPIDKTGTACCSDYYCPSMAPAEESKPFTCTYKGKQYVEGQTIDPDDYPCIACSCNKNWTGVLTTKNGVCKEVNCGITIHNQQKLVNRCTPKFYTTSAGHQSCCPIEWNCQNKEKMTQNRNSTATSA</sequence>
<dbReference type="EMBL" id="LNIX01000060">
    <property type="protein sequence ID" value="OXA37291.1"/>
    <property type="molecule type" value="Genomic_DNA"/>
</dbReference>
<dbReference type="InterPro" id="IPR036880">
    <property type="entry name" value="Kunitz_BPTI_sf"/>
</dbReference>
<dbReference type="PRINTS" id="PR00759">
    <property type="entry name" value="BASICPTASE"/>
</dbReference>
<evidence type="ECO:0000313" key="7">
    <source>
        <dbReference type="EMBL" id="OXA37291.1"/>
    </source>
</evidence>
<dbReference type="OMA" id="EDIPVCN"/>
<dbReference type="Proteomes" id="UP000198287">
    <property type="component" value="Unassembled WGS sequence"/>
</dbReference>
<keyword evidence="3" id="KW-1015">Disulfide bond</keyword>
<dbReference type="Gene3D" id="4.10.410.10">
    <property type="entry name" value="Pancreatic trypsin inhibitor Kunitz domain"/>
    <property type="match status" value="1"/>
</dbReference>
<comment type="caution">
    <text evidence="7">The sequence shown here is derived from an EMBL/GenBank/DDBJ whole genome shotgun (WGS) entry which is preliminary data.</text>
</comment>
<dbReference type="PANTHER" id="PTHR10083:SF374">
    <property type="entry name" value="BPTI_KUNITZ INHIBITOR DOMAIN-CONTAINING PROTEIN"/>
    <property type="match status" value="1"/>
</dbReference>
<evidence type="ECO:0000313" key="8">
    <source>
        <dbReference type="Proteomes" id="UP000198287"/>
    </source>
</evidence>
<keyword evidence="1" id="KW-0646">Protease inhibitor</keyword>
<dbReference type="PROSITE" id="PS50184">
    <property type="entry name" value="VWFC_2"/>
    <property type="match status" value="1"/>
</dbReference>
<dbReference type="CDD" id="cd00109">
    <property type="entry name" value="Kunitz-type"/>
    <property type="match status" value="1"/>
</dbReference>
<feature type="domain" description="BPTI/Kunitz inhibitor" evidence="6">
    <location>
        <begin position="31"/>
        <end position="90"/>
    </location>
</feature>
<keyword evidence="4" id="KW-0732">Signal</keyword>